<dbReference type="PRINTS" id="PR00955">
    <property type="entry name" value="FLGMOTORFLIM"/>
</dbReference>
<dbReference type="GO" id="GO:0005886">
    <property type="term" value="C:plasma membrane"/>
    <property type="evidence" value="ECO:0007669"/>
    <property type="project" value="UniProtKB-SubCell"/>
</dbReference>
<keyword evidence="6 10" id="KW-0283">Flagellar rotation</keyword>
<dbReference type="GO" id="GO:0003774">
    <property type="term" value="F:cytoskeletal motor activity"/>
    <property type="evidence" value="ECO:0007669"/>
    <property type="project" value="InterPro"/>
</dbReference>
<evidence type="ECO:0000256" key="10">
    <source>
        <dbReference type="PIRNR" id="PIRNR002888"/>
    </source>
</evidence>
<keyword evidence="8 10" id="KW-0975">Bacterial flagellum</keyword>
<dbReference type="InterPro" id="IPR001543">
    <property type="entry name" value="FliN-like_C"/>
</dbReference>
<dbReference type="InterPro" id="IPR036429">
    <property type="entry name" value="SpoA-like_sf"/>
</dbReference>
<comment type="similarity">
    <text evidence="1 10">Belongs to the FliM family.</text>
</comment>
<dbReference type="InterPro" id="IPR001689">
    <property type="entry name" value="Flag_FliM"/>
</dbReference>
<comment type="function">
    <text evidence="9 10">FliM is one of three proteins (FliG, FliN, FliM) that forms the rotor-mounted switch complex (C ring), located at the base of the basal body. This complex interacts with the CheY and CheZ chemotaxis proteins, in addition to contacting components of the motor that determine the direction of flagellar rotation.</text>
</comment>
<dbReference type="EMBL" id="JOKH01000005">
    <property type="protein sequence ID" value="KEQ16331.1"/>
    <property type="molecule type" value="Genomic_DNA"/>
</dbReference>
<sequence length="326" mass="37366">MKKSVPQDVLNLLVNNSRKTNDKVSNGDSYANVQSYDLTNPDYKIHDLLPTLELIYRRFAQNFRHSLYNLLHTGIESKFERVDSLKYGDYINENRATEVQHLFRVQSLKCSGFFALDTKLVSAMVELFFGGPGDSSDDGDREMTQTELRMVRRFLKSAIDNLQQSWETILPFRVRLPEYDSNPVSTIFTSDAELILVSRFRLKLANKEGHLHIVLPYRALEPVREKLHTFKFTEQDPEWRQNLRNSILMAPVEMSATLCNVQLSLEQVLKLQVGDIIQADMPKLVSVKIAGIPCLQASVCRDDDMLALKVSRKVNSKIALQNKEDV</sequence>
<dbReference type="OrthoDB" id="9806941at2"/>
<evidence type="ECO:0000256" key="8">
    <source>
        <dbReference type="ARBA" id="ARBA00023143"/>
    </source>
</evidence>
<dbReference type="InterPro" id="IPR028976">
    <property type="entry name" value="CheC-like_sf"/>
</dbReference>
<keyword evidence="13" id="KW-1185">Reference proteome</keyword>
<gene>
    <name evidence="12" type="ORF">GZ78_20835</name>
</gene>
<keyword evidence="4 10" id="KW-0145">Chemotaxis</keyword>
<name>A0A081ND08_9GAMM</name>
<dbReference type="SUPFAM" id="SSF101801">
    <property type="entry name" value="Surface presentation of antigens (SPOA)"/>
    <property type="match status" value="1"/>
</dbReference>
<protein>
    <recommendedName>
        <fullName evidence="2 10">Flagellar motor switch protein FliM</fullName>
    </recommendedName>
</protein>
<comment type="caution">
    <text evidence="12">The sequence shown here is derived from an EMBL/GenBank/DDBJ whole genome shotgun (WGS) entry which is preliminary data.</text>
</comment>
<dbReference type="PANTHER" id="PTHR30034:SF3">
    <property type="entry name" value="FLAGELLAR MOTOR SWITCH PROTEIN FLIM"/>
    <property type="match status" value="1"/>
</dbReference>
<evidence type="ECO:0000256" key="6">
    <source>
        <dbReference type="ARBA" id="ARBA00022779"/>
    </source>
</evidence>
<dbReference type="eggNOG" id="COG1868">
    <property type="taxonomic scope" value="Bacteria"/>
</dbReference>
<reference evidence="12 13" key="1">
    <citation type="submission" date="2014-06" db="EMBL/GenBank/DDBJ databases">
        <title>Whole Genome Sequences of Three Symbiotic Endozoicomonas Bacteria.</title>
        <authorList>
            <person name="Neave M.J."/>
            <person name="Apprill A."/>
            <person name="Voolstra C.R."/>
        </authorList>
    </citation>
    <scope>NUCLEOTIDE SEQUENCE [LARGE SCALE GENOMIC DNA]</scope>
    <source>
        <strain evidence="12 13">DSM 25634</strain>
    </source>
</reference>
<dbReference type="SUPFAM" id="SSF103039">
    <property type="entry name" value="CheC-like"/>
    <property type="match status" value="1"/>
</dbReference>
<dbReference type="STRING" id="1137799.GZ78_20835"/>
<dbReference type="PANTHER" id="PTHR30034">
    <property type="entry name" value="FLAGELLAR MOTOR SWITCH PROTEIN FLIM"/>
    <property type="match status" value="1"/>
</dbReference>
<dbReference type="Gene3D" id="2.30.330.10">
    <property type="entry name" value="SpoA-like"/>
    <property type="match status" value="1"/>
</dbReference>
<organism evidence="12 13">
    <name type="scientific">Endozoicomonas numazuensis</name>
    <dbReference type="NCBI Taxonomy" id="1137799"/>
    <lineage>
        <taxon>Bacteria</taxon>
        <taxon>Pseudomonadati</taxon>
        <taxon>Pseudomonadota</taxon>
        <taxon>Gammaproteobacteria</taxon>
        <taxon>Oceanospirillales</taxon>
        <taxon>Endozoicomonadaceae</taxon>
        <taxon>Endozoicomonas</taxon>
    </lineage>
</organism>
<keyword evidence="5 10" id="KW-0997">Cell inner membrane</keyword>
<evidence type="ECO:0000256" key="1">
    <source>
        <dbReference type="ARBA" id="ARBA00011049"/>
    </source>
</evidence>
<evidence type="ECO:0000256" key="2">
    <source>
        <dbReference type="ARBA" id="ARBA00021898"/>
    </source>
</evidence>
<evidence type="ECO:0000313" key="12">
    <source>
        <dbReference type="EMBL" id="KEQ16331.1"/>
    </source>
</evidence>
<dbReference type="GO" id="GO:0071978">
    <property type="term" value="P:bacterial-type flagellum-dependent swarming motility"/>
    <property type="evidence" value="ECO:0007669"/>
    <property type="project" value="TreeGrafter"/>
</dbReference>
<evidence type="ECO:0000256" key="9">
    <source>
        <dbReference type="ARBA" id="ARBA00025044"/>
    </source>
</evidence>
<evidence type="ECO:0000256" key="4">
    <source>
        <dbReference type="ARBA" id="ARBA00022500"/>
    </source>
</evidence>
<dbReference type="PIRSF" id="PIRSF002888">
    <property type="entry name" value="FliM"/>
    <property type="match status" value="1"/>
</dbReference>
<evidence type="ECO:0000256" key="5">
    <source>
        <dbReference type="ARBA" id="ARBA00022519"/>
    </source>
</evidence>
<feature type="domain" description="Flagellar motor switch protein FliN-like C-terminal" evidence="11">
    <location>
        <begin position="247"/>
        <end position="314"/>
    </location>
</feature>
<evidence type="ECO:0000256" key="7">
    <source>
        <dbReference type="ARBA" id="ARBA00023136"/>
    </source>
</evidence>
<dbReference type="Proteomes" id="UP000028073">
    <property type="component" value="Unassembled WGS sequence"/>
</dbReference>
<dbReference type="GO" id="GO:0009425">
    <property type="term" value="C:bacterial-type flagellum basal body"/>
    <property type="evidence" value="ECO:0007669"/>
    <property type="project" value="UniProtKB-SubCell"/>
</dbReference>
<dbReference type="RefSeq" id="WP_034839754.1">
    <property type="nucleotide sequence ID" value="NZ_JOKH01000005.1"/>
</dbReference>
<evidence type="ECO:0000259" key="11">
    <source>
        <dbReference type="Pfam" id="PF01052"/>
    </source>
</evidence>
<dbReference type="CDD" id="cd17908">
    <property type="entry name" value="FliM"/>
    <property type="match status" value="1"/>
</dbReference>
<dbReference type="GO" id="GO:0050918">
    <property type="term" value="P:positive chemotaxis"/>
    <property type="evidence" value="ECO:0007669"/>
    <property type="project" value="TreeGrafter"/>
</dbReference>
<evidence type="ECO:0000313" key="13">
    <source>
        <dbReference type="Proteomes" id="UP000028073"/>
    </source>
</evidence>
<proteinExistence type="inferred from homology"/>
<evidence type="ECO:0000256" key="3">
    <source>
        <dbReference type="ARBA" id="ARBA00022475"/>
    </source>
</evidence>
<dbReference type="Pfam" id="PF02154">
    <property type="entry name" value="FliM"/>
    <property type="match status" value="1"/>
</dbReference>
<accession>A0A081ND08</accession>
<keyword evidence="7 10" id="KW-0472">Membrane</keyword>
<dbReference type="Gene3D" id="3.40.1550.10">
    <property type="entry name" value="CheC-like"/>
    <property type="match status" value="1"/>
</dbReference>
<dbReference type="AlphaFoldDB" id="A0A081ND08"/>
<comment type="subcellular location">
    <subcellularLocation>
        <location evidence="10">Cell inner membrane</location>
        <topology evidence="10">Peripheral membrane protein</topology>
    </subcellularLocation>
    <subcellularLocation>
        <location evidence="10">Bacterial flagellum basal body</location>
    </subcellularLocation>
</comment>
<keyword evidence="3 10" id="KW-1003">Cell membrane</keyword>
<dbReference type="Pfam" id="PF01052">
    <property type="entry name" value="FliMN_C"/>
    <property type="match status" value="1"/>
</dbReference>